<dbReference type="Proteomes" id="UP000692954">
    <property type="component" value="Unassembled WGS sequence"/>
</dbReference>
<evidence type="ECO:0000256" key="2">
    <source>
        <dbReference type="ARBA" id="ARBA00022692"/>
    </source>
</evidence>
<keyword evidence="8" id="KW-1185">Reference proteome</keyword>
<dbReference type="PROSITE" id="PS50042">
    <property type="entry name" value="CNMP_BINDING_3"/>
    <property type="match status" value="1"/>
</dbReference>
<dbReference type="InterPro" id="IPR050818">
    <property type="entry name" value="KCNH_animal-type"/>
</dbReference>
<dbReference type="SMART" id="SM00100">
    <property type="entry name" value="cNMP"/>
    <property type="match status" value="1"/>
</dbReference>
<sequence>MYEMQNFKNMIWKKKGLIITIRIFIFLRKMLANLHSYQFRKLTHQNFKALNDQSAYYRFYVNQNYVNSNLTYMDKIRYWFNSNIFLNKIKTRYKQTLFSHTINPNNTLKLIFDFILSIMLIINVAYLPMNMSFNIEWPEAEILLLIFPDYLFLIHIILQFNTAYYDSGVLKSQRKEIAKHYLKNSCILDCLSMVPLIFNFDQSQFMNFLILFRLNALVDILLFFEENYNMRKKYGTYIDVIKLMSIFLYSSHIFACLFFLIAKTEINDGVQNTWIQINHIQDISWQQQYVTALYWGSVTTLTIGYGDILPTTNLERAYVILVALLSSIVFGFTISNIGQIFNNISELKKTQRHRMSMITSFIQKRGLNKDLEIRVKKFFEYYFQIEENRDQECEVLMQQLTEDLRKDVKIDFYKKYLMKQPLIFKTFSEEFINKICLIMHERLLIPEERFLFQGEQVNDLSFIIEGSTDIIIEFNKNKSNRLSQIRRLNQSQSIAMNYFFTQSPIPYTIKSKTFTRIVQINLQELQQLLLTYPKDWEKYKKLQQSIRLNECPLIECDICKQTHQLEKCNVLFYAPNYKQIIKKQYQIKQDRCNFIRENRLQYQTFNDKLNIQEGVLSFAIDENYFQKEQINEEFVQKYDFVRLRNTELNIENRSIKIAQSKDEPKIIKRRNAVRASIKQVIIESNESSDSDSQNLIQMFKVLSYRSSEQLEFKIYPNQILYNEYLNIIKPDVVSYLDKQKEFEHFNPQDNITNVLQRNIEVNKNQFKIKTKKSRRLIKKSTWLDSVKTKKLQF</sequence>
<feature type="transmembrane region" description="Helical" evidence="5">
    <location>
        <begin position="236"/>
        <end position="262"/>
    </location>
</feature>
<keyword evidence="4 5" id="KW-0472">Membrane</keyword>
<evidence type="ECO:0000256" key="1">
    <source>
        <dbReference type="ARBA" id="ARBA00004141"/>
    </source>
</evidence>
<feature type="transmembrane region" description="Helical" evidence="5">
    <location>
        <begin position="317"/>
        <end position="344"/>
    </location>
</feature>
<gene>
    <name evidence="7" type="ORF">PSON_ATCC_30995.1.T0160188</name>
</gene>
<dbReference type="GO" id="GO:0005249">
    <property type="term" value="F:voltage-gated potassium channel activity"/>
    <property type="evidence" value="ECO:0007669"/>
    <property type="project" value="TreeGrafter"/>
</dbReference>
<dbReference type="InterPro" id="IPR005821">
    <property type="entry name" value="Ion_trans_dom"/>
</dbReference>
<keyword evidence="3 5" id="KW-1133">Transmembrane helix</keyword>
<dbReference type="EMBL" id="CAJJDN010000016">
    <property type="protein sequence ID" value="CAD8062151.1"/>
    <property type="molecule type" value="Genomic_DNA"/>
</dbReference>
<proteinExistence type="predicted"/>
<evidence type="ECO:0000259" key="6">
    <source>
        <dbReference type="PROSITE" id="PS50042"/>
    </source>
</evidence>
<evidence type="ECO:0000256" key="3">
    <source>
        <dbReference type="ARBA" id="ARBA00022989"/>
    </source>
</evidence>
<dbReference type="GO" id="GO:0005886">
    <property type="term" value="C:plasma membrane"/>
    <property type="evidence" value="ECO:0007669"/>
    <property type="project" value="TreeGrafter"/>
</dbReference>
<evidence type="ECO:0000256" key="4">
    <source>
        <dbReference type="ARBA" id="ARBA00023136"/>
    </source>
</evidence>
<comment type="subcellular location">
    <subcellularLocation>
        <location evidence="1">Membrane</location>
        <topology evidence="1">Multi-pass membrane protein</topology>
    </subcellularLocation>
</comment>
<feature type="domain" description="Cyclic nucleotide-binding" evidence="6">
    <location>
        <begin position="423"/>
        <end position="529"/>
    </location>
</feature>
<evidence type="ECO:0000313" key="7">
    <source>
        <dbReference type="EMBL" id="CAD8062151.1"/>
    </source>
</evidence>
<keyword evidence="2 5" id="KW-0812">Transmembrane</keyword>
<comment type="caution">
    <text evidence="7">The sequence shown here is derived from an EMBL/GenBank/DDBJ whole genome shotgun (WGS) entry which is preliminary data.</text>
</comment>
<dbReference type="Pfam" id="PF00520">
    <property type="entry name" value="Ion_trans"/>
    <property type="match status" value="1"/>
</dbReference>
<organism evidence="7 8">
    <name type="scientific">Paramecium sonneborni</name>
    <dbReference type="NCBI Taxonomy" id="65129"/>
    <lineage>
        <taxon>Eukaryota</taxon>
        <taxon>Sar</taxon>
        <taxon>Alveolata</taxon>
        <taxon>Ciliophora</taxon>
        <taxon>Intramacronucleata</taxon>
        <taxon>Oligohymenophorea</taxon>
        <taxon>Peniculida</taxon>
        <taxon>Parameciidae</taxon>
        <taxon>Paramecium</taxon>
    </lineage>
</organism>
<dbReference type="CDD" id="cd00038">
    <property type="entry name" value="CAP_ED"/>
    <property type="match status" value="1"/>
</dbReference>
<accession>A0A8S1L5W2</accession>
<protein>
    <recommendedName>
        <fullName evidence="6">Cyclic nucleotide-binding domain-containing protein</fullName>
    </recommendedName>
</protein>
<dbReference type="AlphaFoldDB" id="A0A8S1L5W2"/>
<evidence type="ECO:0000313" key="8">
    <source>
        <dbReference type="Proteomes" id="UP000692954"/>
    </source>
</evidence>
<dbReference type="PANTHER" id="PTHR10217:SF435">
    <property type="entry name" value="POTASSIUM VOLTAGE-GATED CHANNEL PROTEIN EAG"/>
    <property type="match status" value="1"/>
</dbReference>
<dbReference type="GO" id="GO:0042391">
    <property type="term" value="P:regulation of membrane potential"/>
    <property type="evidence" value="ECO:0007669"/>
    <property type="project" value="TreeGrafter"/>
</dbReference>
<dbReference type="InterPro" id="IPR000595">
    <property type="entry name" value="cNMP-bd_dom"/>
</dbReference>
<dbReference type="OrthoDB" id="290889at2759"/>
<evidence type="ECO:0000256" key="5">
    <source>
        <dbReference type="SAM" id="Phobius"/>
    </source>
</evidence>
<feature type="transmembrane region" description="Helical" evidence="5">
    <location>
        <begin position="110"/>
        <end position="129"/>
    </location>
</feature>
<name>A0A8S1L5W2_9CILI</name>
<dbReference type="PANTHER" id="PTHR10217">
    <property type="entry name" value="VOLTAGE AND LIGAND GATED POTASSIUM CHANNEL"/>
    <property type="match status" value="1"/>
</dbReference>
<feature type="transmembrane region" description="Helical" evidence="5">
    <location>
        <begin position="141"/>
        <end position="160"/>
    </location>
</feature>
<reference evidence="7" key="1">
    <citation type="submission" date="2021-01" db="EMBL/GenBank/DDBJ databases">
        <authorList>
            <consortium name="Genoscope - CEA"/>
            <person name="William W."/>
        </authorList>
    </citation>
    <scope>NUCLEOTIDE SEQUENCE</scope>
</reference>